<name>A0A0A9HXX2_ARUDO</name>
<evidence type="ECO:0000313" key="2">
    <source>
        <dbReference type="EMBL" id="JAE39736.1"/>
    </source>
</evidence>
<accession>A0A0A9HXX2</accession>
<organism evidence="2">
    <name type="scientific">Arundo donax</name>
    <name type="common">Giant reed</name>
    <name type="synonym">Donax arundinaceus</name>
    <dbReference type="NCBI Taxonomy" id="35708"/>
    <lineage>
        <taxon>Eukaryota</taxon>
        <taxon>Viridiplantae</taxon>
        <taxon>Streptophyta</taxon>
        <taxon>Embryophyta</taxon>
        <taxon>Tracheophyta</taxon>
        <taxon>Spermatophyta</taxon>
        <taxon>Magnoliopsida</taxon>
        <taxon>Liliopsida</taxon>
        <taxon>Poales</taxon>
        <taxon>Poaceae</taxon>
        <taxon>PACMAD clade</taxon>
        <taxon>Arundinoideae</taxon>
        <taxon>Arundineae</taxon>
        <taxon>Arundo</taxon>
    </lineage>
</organism>
<reference evidence="2" key="1">
    <citation type="submission" date="2014-09" db="EMBL/GenBank/DDBJ databases">
        <authorList>
            <person name="Magalhaes I.L.F."/>
            <person name="Oliveira U."/>
            <person name="Santos F.R."/>
            <person name="Vidigal T.H.D.A."/>
            <person name="Brescovit A.D."/>
            <person name="Santos A.J."/>
        </authorList>
    </citation>
    <scope>NUCLEOTIDE SEQUENCE</scope>
    <source>
        <tissue evidence="2">Shoot tissue taken approximately 20 cm above the soil surface</tissue>
    </source>
</reference>
<feature type="region of interest" description="Disordered" evidence="1">
    <location>
        <begin position="22"/>
        <end position="52"/>
    </location>
</feature>
<evidence type="ECO:0000256" key="1">
    <source>
        <dbReference type="SAM" id="MobiDB-lite"/>
    </source>
</evidence>
<protein>
    <submittedName>
        <fullName evidence="2">Uncharacterized protein</fullName>
    </submittedName>
</protein>
<sequence>MERNTLLGQLIKRGSNGAEISHKAPIKSCKTEETSHPCNSLRDGPALNGFNL</sequence>
<reference evidence="2" key="2">
    <citation type="journal article" date="2015" name="Data Brief">
        <title>Shoot transcriptome of the giant reed, Arundo donax.</title>
        <authorList>
            <person name="Barrero R.A."/>
            <person name="Guerrero F.D."/>
            <person name="Moolhuijzen P."/>
            <person name="Goolsby J.A."/>
            <person name="Tidwell J."/>
            <person name="Bellgard S.E."/>
            <person name="Bellgard M.I."/>
        </authorList>
    </citation>
    <scope>NUCLEOTIDE SEQUENCE</scope>
    <source>
        <tissue evidence="2">Shoot tissue taken approximately 20 cm above the soil surface</tissue>
    </source>
</reference>
<dbReference type="EMBL" id="GBRH01158160">
    <property type="protein sequence ID" value="JAE39736.1"/>
    <property type="molecule type" value="Transcribed_RNA"/>
</dbReference>
<proteinExistence type="predicted"/>
<dbReference type="AlphaFoldDB" id="A0A0A9HXX2"/>